<sequence length="133" mass="14405">MHSSTRLCFILRASLDPPETSVGPDPSPGRAAAWREAGARLQVPAWLAPSCPTPGGARWVPATPAGLTPQWPDWEALGGDNPARGHLLIYTEKELPGIHTCESARARRLLPGGKLGGASRRSCWKTRYSEEER</sequence>
<dbReference type="AlphaFoldDB" id="A0A7J7W811"/>
<dbReference type="Proteomes" id="UP000585614">
    <property type="component" value="Unassembled WGS sequence"/>
</dbReference>
<reference evidence="2 3" key="1">
    <citation type="journal article" date="2020" name="Nature">
        <title>Six reference-quality genomes reveal evolution of bat adaptations.</title>
        <authorList>
            <person name="Jebb D."/>
            <person name="Huang Z."/>
            <person name="Pippel M."/>
            <person name="Hughes G.M."/>
            <person name="Lavrichenko K."/>
            <person name="Devanna P."/>
            <person name="Winkler S."/>
            <person name="Jermiin L.S."/>
            <person name="Skirmuntt E.C."/>
            <person name="Katzourakis A."/>
            <person name="Burkitt-Gray L."/>
            <person name="Ray D.A."/>
            <person name="Sullivan K.A.M."/>
            <person name="Roscito J.G."/>
            <person name="Kirilenko B.M."/>
            <person name="Davalos L.M."/>
            <person name="Corthals A.P."/>
            <person name="Power M.L."/>
            <person name="Jones G."/>
            <person name="Ransome R.D."/>
            <person name="Dechmann D.K.N."/>
            <person name="Locatelli A.G."/>
            <person name="Puechmaille S.J."/>
            <person name="Fedrigo O."/>
            <person name="Jarvis E.D."/>
            <person name="Hiller M."/>
            <person name="Vernes S.C."/>
            <person name="Myers E.W."/>
            <person name="Teeling E.C."/>
        </authorList>
    </citation>
    <scope>NUCLEOTIDE SEQUENCE [LARGE SCALE GENOMIC DNA]</scope>
    <source>
        <strain evidence="2">MRhiFer1</strain>
        <tissue evidence="2">Lung</tissue>
    </source>
</reference>
<protein>
    <submittedName>
        <fullName evidence="2">Uncharacterized protein</fullName>
    </submittedName>
</protein>
<evidence type="ECO:0000256" key="1">
    <source>
        <dbReference type="SAM" id="MobiDB-lite"/>
    </source>
</evidence>
<comment type="caution">
    <text evidence="2">The sequence shown here is derived from an EMBL/GenBank/DDBJ whole genome shotgun (WGS) entry which is preliminary data.</text>
</comment>
<organism evidence="2 3">
    <name type="scientific">Rhinolophus ferrumequinum</name>
    <name type="common">Greater horseshoe bat</name>
    <dbReference type="NCBI Taxonomy" id="59479"/>
    <lineage>
        <taxon>Eukaryota</taxon>
        <taxon>Metazoa</taxon>
        <taxon>Chordata</taxon>
        <taxon>Craniata</taxon>
        <taxon>Vertebrata</taxon>
        <taxon>Euteleostomi</taxon>
        <taxon>Mammalia</taxon>
        <taxon>Eutheria</taxon>
        <taxon>Laurasiatheria</taxon>
        <taxon>Chiroptera</taxon>
        <taxon>Yinpterochiroptera</taxon>
        <taxon>Rhinolophoidea</taxon>
        <taxon>Rhinolophidae</taxon>
        <taxon>Rhinolophinae</taxon>
        <taxon>Rhinolophus</taxon>
    </lineage>
</organism>
<feature type="region of interest" description="Disordered" evidence="1">
    <location>
        <begin position="112"/>
        <end position="133"/>
    </location>
</feature>
<dbReference type="EMBL" id="JACAGC010000011">
    <property type="protein sequence ID" value="KAF6333360.1"/>
    <property type="molecule type" value="Genomic_DNA"/>
</dbReference>
<evidence type="ECO:0000313" key="2">
    <source>
        <dbReference type="EMBL" id="KAF6333360.1"/>
    </source>
</evidence>
<gene>
    <name evidence="2" type="ORF">mRhiFer1_008130</name>
</gene>
<name>A0A7J7W811_RHIFE</name>
<proteinExistence type="predicted"/>
<accession>A0A7J7W811</accession>
<evidence type="ECO:0000313" key="3">
    <source>
        <dbReference type="Proteomes" id="UP000585614"/>
    </source>
</evidence>